<dbReference type="InterPro" id="IPR059192">
    <property type="entry name" value="PIN_19"/>
</dbReference>
<evidence type="ECO:0000313" key="2">
    <source>
        <dbReference type="Proteomes" id="UP000807825"/>
    </source>
</evidence>
<dbReference type="CDD" id="cd18702">
    <property type="entry name" value="PIN_VapC_like"/>
    <property type="match status" value="1"/>
</dbReference>
<name>A0A9D6V1L7_9BACT</name>
<dbReference type="InterPro" id="IPR029060">
    <property type="entry name" value="PIN-like_dom_sf"/>
</dbReference>
<dbReference type="Proteomes" id="UP000807825">
    <property type="component" value="Unassembled WGS sequence"/>
</dbReference>
<proteinExistence type="predicted"/>
<dbReference type="Gene3D" id="3.40.50.1010">
    <property type="entry name" value="5'-nuclease"/>
    <property type="match status" value="1"/>
</dbReference>
<protein>
    <recommendedName>
        <fullName evidence="3">PIN domain-containing protein</fullName>
    </recommendedName>
</protein>
<accession>A0A9D6V1L7</accession>
<evidence type="ECO:0008006" key="3">
    <source>
        <dbReference type="Google" id="ProtNLM"/>
    </source>
</evidence>
<reference evidence="1" key="1">
    <citation type="submission" date="2020-07" db="EMBL/GenBank/DDBJ databases">
        <title>Huge and variable diversity of episymbiotic CPR bacteria and DPANN archaea in groundwater ecosystems.</title>
        <authorList>
            <person name="He C.Y."/>
            <person name="Keren R."/>
            <person name="Whittaker M."/>
            <person name="Farag I.F."/>
            <person name="Doudna J."/>
            <person name="Cate J.H.D."/>
            <person name="Banfield J.F."/>
        </authorList>
    </citation>
    <scope>NUCLEOTIDE SEQUENCE</scope>
    <source>
        <strain evidence="1">NC_groundwater_1664_Pr3_B-0.1um_52_9</strain>
    </source>
</reference>
<gene>
    <name evidence="1" type="ORF">HY912_12970</name>
</gene>
<evidence type="ECO:0000313" key="1">
    <source>
        <dbReference type="EMBL" id="MBI5250400.1"/>
    </source>
</evidence>
<dbReference type="EMBL" id="JACRDE010000340">
    <property type="protein sequence ID" value="MBI5250400.1"/>
    <property type="molecule type" value="Genomic_DNA"/>
</dbReference>
<sequence>MTFAHTYLDRLLLKHRTKGALIDTNILLLLFVGRYDRALVPKFKRTKIFTDDDYSLAEKIVSFFARVVTTPNILTEVSNLSNQLPEQIKQKYFREFVSVVDLLEEEYVASATACGHHYFPRCGLTDSTIMALAQKNYLVITDDFALSNILHGLNIDVINFNHLRTPFLLGR</sequence>
<dbReference type="SUPFAM" id="SSF88723">
    <property type="entry name" value="PIN domain-like"/>
    <property type="match status" value="1"/>
</dbReference>
<comment type="caution">
    <text evidence="1">The sequence shown here is derived from an EMBL/GenBank/DDBJ whole genome shotgun (WGS) entry which is preliminary data.</text>
</comment>
<organism evidence="1 2">
    <name type="scientific">Desulfomonile tiedjei</name>
    <dbReference type="NCBI Taxonomy" id="2358"/>
    <lineage>
        <taxon>Bacteria</taxon>
        <taxon>Pseudomonadati</taxon>
        <taxon>Thermodesulfobacteriota</taxon>
        <taxon>Desulfomonilia</taxon>
        <taxon>Desulfomonilales</taxon>
        <taxon>Desulfomonilaceae</taxon>
        <taxon>Desulfomonile</taxon>
    </lineage>
</organism>
<dbReference type="AlphaFoldDB" id="A0A9D6V1L7"/>